<feature type="non-terminal residue" evidence="4">
    <location>
        <position position="48"/>
    </location>
</feature>
<dbReference type="Pfam" id="PF17871">
    <property type="entry name" value="AAA_lid_9"/>
    <property type="match status" value="1"/>
</dbReference>
<evidence type="ECO:0000313" key="4">
    <source>
        <dbReference type="EMBL" id="EGH35380.1"/>
    </source>
</evidence>
<sequence length="48" mass="5409">HHKVAITDGAIIAAAKLSHRYITDRQLPDKAIGHFAHYTRLKSTADWL</sequence>
<evidence type="ECO:0000313" key="5">
    <source>
        <dbReference type="Proteomes" id="UP000004471"/>
    </source>
</evidence>
<dbReference type="AlphaFoldDB" id="F3FYT8"/>
<accession>F3FYT8</accession>
<keyword evidence="1" id="KW-0547">Nucleotide-binding</keyword>
<dbReference type="Proteomes" id="UP000004471">
    <property type="component" value="Unassembled WGS sequence"/>
</dbReference>
<dbReference type="InterPro" id="IPR041546">
    <property type="entry name" value="ClpA/ClpB_AAA_lid"/>
</dbReference>
<name>F3FYT8_PSESX</name>
<evidence type="ECO:0000259" key="3">
    <source>
        <dbReference type="Pfam" id="PF17871"/>
    </source>
</evidence>
<dbReference type="EMBL" id="AEAH01003558">
    <property type="protein sequence ID" value="EGH35380.1"/>
    <property type="molecule type" value="Genomic_DNA"/>
</dbReference>
<feature type="domain" description="ClpA/ClpB AAA lid" evidence="3">
    <location>
        <begin position="1"/>
        <end position="32"/>
    </location>
</feature>
<proteinExistence type="predicted"/>
<dbReference type="InterPro" id="IPR027417">
    <property type="entry name" value="P-loop_NTPase"/>
</dbReference>
<protein>
    <submittedName>
        <fullName evidence="4">Chaperone</fullName>
    </submittedName>
</protein>
<dbReference type="Gene3D" id="3.40.50.300">
    <property type="entry name" value="P-loop containing nucleotide triphosphate hydrolases"/>
    <property type="match status" value="1"/>
</dbReference>
<gene>
    <name evidence="4" type="ORF">PSYJA_42780</name>
</gene>
<dbReference type="GO" id="GO:0005524">
    <property type="term" value="F:ATP binding"/>
    <property type="evidence" value="ECO:0007669"/>
    <property type="project" value="UniProtKB-KW"/>
</dbReference>
<evidence type="ECO:0000256" key="2">
    <source>
        <dbReference type="ARBA" id="ARBA00022840"/>
    </source>
</evidence>
<reference evidence="4 5" key="1">
    <citation type="journal article" date="2011" name="PLoS Pathog.">
        <title>Dynamic evolution of pathogenicity revealed by sequencing and comparative genomics of 19 Pseudomonas syringae isolates.</title>
        <authorList>
            <person name="Baltrus D.A."/>
            <person name="Nishimura M.T."/>
            <person name="Romanchuk A."/>
            <person name="Chang J.H."/>
            <person name="Mukhtar M.S."/>
            <person name="Cherkis K."/>
            <person name="Roach J."/>
            <person name="Grant S.R."/>
            <person name="Jones C.D."/>
            <person name="Dangl J.L."/>
        </authorList>
    </citation>
    <scope>NUCLEOTIDE SEQUENCE [LARGE SCALE GENOMIC DNA]</scope>
    <source>
        <strain evidence="5">M301072PT</strain>
    </source>
</reference>
<evidence type="ECO:0000256" key="1">
    <source>
        <dbReference type="ARBA" id="ARBA00022741"/>
    </source>
</evidence>
<organism evidence="4 5">
    <name type="scientific">Pseudomonas syringae pv. japonica str. M301072</name>
    <dbReference type="NCBI Taxonomy" id="629262"/>
    <lineage>
        <taxon>Bacteria</taxon>
        <taxon>Pseudomonadati</taxon>
        <taxon>Pseudomonadota</taxon>
        <taxon>Gammaproteobacteria</taxon>
        <taxon>Pseudomonadales</taxon>
        <taxon>Pseudomonadaceae</taxon>
        <taxon>Pseudomonas</taxon>
        <taxon>Pseudomonas syringae</taxon>
    </lineage>
</organism>
<comment type="caution">
    <text evidence="4">The sequence shown here is derived from an EMBL/GenBank/DDBJ whole genome shotgun (WGS) entry which is preliminary data.</text>
</comment>
<keyword evidence="2" id="KW-0067">ATP-binding</keyword>
<feature type="non-terminal residue" evidence="4">
    <location>
        <position position="1"/>
    </location>
</feature>